<evidence type="ECO:0000313" key="11">
    <source>
        <dbReference type="Proteomes" id="UP000277236"/>
    </source>
</evidence>
<comment type="caution">
    <text evidence="10">The sequence shown here is derived from an EMBL/GenBank/DDBJ whole genome shotgun (WGS) entry which is preliminary data.</text>
</comment>
<keyword evidence="2 8" id="KW-0813">Transport</keyword>
<dbReference type="PANTHER" id="PTHR43163">
    <property type="entry name" value="DIPEPTIDE TRANSPORT SYSTEM PERMEASE PROTEIN DPPB-RELATED"/>
    <property type="match status" value="1"/>
</dbReference>
<dbReference type="GO" id="GO:0071916">
    <property type="term" value="F:dipeptide transmembrane transporter activity"/>
    <property type="evidence" value="ECO:0007669"/>
    <property type="project" value="TreeGrafter"/>
</dbReference>
<evidence type="ECO:0000259" key="9">
    <source>
        <dbReference type="PROSITE" id="PS50928"/>
    </source>
</evidence>
<keyword evidence="6 8" id="KW-0472">Membrane</keyword>
<evidence type="ECO:0000256" key="8">
    <source>
        <dbReference type="RuleBase" id="RU363032"/>
    </source>
</evidence>
<feature type="domain" description="ABC transmembrane type-1" evidence="9">
    <location>
        <begin position="78"/>
        <end position="279"/>
    </location>
</feature>
<name>A0A3M4M8E1_PSECI</name>
<evidence type="ECO:0000256" key="5">
    <source>
        <dbReference type="ARBA" id="ARBA00022989"/>
    </source>
</evidence>
<dbReference type="InterPro" id="IPR000515">
    <property type="entry name" value="MetI-like"/>
</dbReference>
<proteinExistence type="inferred from homology"/>
<evidence type="ECO:0000256" key="7">
    <source>
        <dbReference type="ARBA" id="ARBA00024202"/>
    </source>
</evidence>
<feature type="transmembrane region" description="Helical" evidence="8">
    <location>
        <begin position="124"/>
        <end position="145"/>
    </location>
</feature>
<feature type="transmembrane region" description="Helical" evidence="8">
    <location>
        <begin position="81"/>
        <end position="103"/>
    </location>
</feature>
<feature type="transmembrane region" description="Helical" evidence="8">
    <location>
        <begin position="12"/>
        <end position="32"/>
    </location>
</feature>
<dbReference type="Gene3D" id="1.10.3720.10">
    <property type="entry name" value="MetI-like"/>
    <property type="match status" value="1"/>
</dbReference>
<gene>
    <name evidence="10" type="ORF">ALQ04_01246</name>
</gene>
<sequence length="289" mass="30494">MRSMIRLLSARLLQAVWVALLVGALTFLSIILQRGANLPPDQSLMSLFLGWMGDLLTFDLGKSLVSGEFVVDKAAQGLSSSIPLALSGLILSLLIGPPLGVIAGLRTGGFLDRALLFLSTATRAIPQFVLGIILILIFAVAMAVLPSNGNGTFAHSILPTITLALSLAAVSAVIARDATSAITSSPQYASERLEGLSAFNALKQHGLRKIGEPLVTSLGVQLVFLIEGVIVVETLFSWPGIGQGLVHAIVQRDVLMVQGTALAIGLMFVILKTVVDLANHSIDSRRRNS</sequence>
<evidence type="ECO:0000256" key="6">
    <source>
        <dbReference type="ARBA" id="ARBA00023136"/>
    </source>
</evidence>
<feature type="transmembrane region" description="Helical" evidence="8">
    <location>
        <begin position="256"/>
        <end position="278"/>
    </location>
</feature>
<feature type="transmembrane region" description="Helical" evidence="8">
    <location>
        <begin position="214"/>
        <end position="236"/>
    </location>
</feature>
<keyword evidence="3" id="KW-1003">Cell membrane</keyword>
<dbReference type="Pfam" id="PF00528">
    <property type="entry name" value="BPD_transp_1"/>
    <property type="match status" value="1"/>
</dbReference>
<evidence type="ECO:0000256" key="1">
    <source>
        <dbReference type="ARBA" id="ARBA00004651"/>
    </source>
</evidence>
<evidence type="ECO:0000256" key="2">
    <source>
        <dbReference type="ARBA" id="ARBA00022448"/>
    </source>
</evidence>
<reference evidence="10 11" key="1">
    <citation type="submission" date="2018-08" db="EMBL/GenBank/DDBJ databases">
        <title>Recombination of ecologically and evolutionarily significant loci maintains genetic cohesion in the Pseudomonas syringae species complex.</title>
        <authorList>
            <person name="Dillon M."/>
            <person name="Thakur S."/>
            <person name="Almeida R.N.D."/>
            <person name="Weir B.S."/>
            <person name="Guttman D.S."/>
        </authorList>
    </citation>
    <scope>NUCLEOTIDE SEQUENCE [LARGE SCALE GENOMIC DNA]</scope>
    <source>
        <strain evidence="10 11">ICMP 3353</strain>
    </source>
</reference>
<comment type="similarity">
    <text evidence="7">Belongs to the binding-protein-dependent transport system permease family. OppBC subfamily.</text>
</comment>
<keyword evidence="4 8" id="KW-0812">Transmembrane</keyword>
<organism evidence="10 11">
    <name type="scientific">Pseudomonas cichorii</name>
    <dbReference type="NCBI Taxonomy" id="36746"/>
    <lineage>
        <taxon>Bacteria</taxon>
        <taxon>Pseudomonadati</taxon>
        <taxon>Pseudomonadota</taxon>
        <taxon>Gammaproteobacteria</taxon>
        <taxon>Pseudomonadales</taxon>
        <taxon>Pseudomonadaceae</taxon>
        <taxon>Pseudomonas</taxon>
    </lineage>
</organism>
<accession>A0A3M4M8E1</accession>
<dbReference type="GO" id="GO:0005886">
    <property type="term" value="C:plasma membrane"/>
    <property type="evidence" value="ECO:0007669"/>
    <property type="project" value="UniProtKB-SubCell"/>
</dbReference>
<dbReference type="SUPFAM" id="SSF161098">
    <property type="entry name" value="MetI-like"/>
    <property type="match status" value="1"/>
</dbReference>
<dbReference type="CDD" id="cd06261">
    <property type="entry name" value="TM_PBP2"/>
    <property type="match status" value="1"/>
</dbReference>
<evidence type="ECO:0000256" key="4">
    <source>
        <dbReference type="ARBA" id="ARBA00022692"/>
    </source>
</evidence>
<protein>
    <submittedName>
        <fullName evidence="10">ABC transporter permease</fullName>
    </submittedName>
</protein>
<dbReference type="PANTHER" id="PTHR43163:SF6">
    <property type="entry name" value="DIPEPTIDE TRANSPORT SYSTEM PERMEASE PROTEIN DPPB-RELATED"/>
    <property type="match status" value="1"/>
</dbReference>
<feature type="transmembrane region" description="Helical" evidence="8">
    <location>
        <begin position="157"/>
        <end position="175"/>
    </location>
</feature>
<keyword evidence="5 8" id="KW-1133">Transmembrane helix</keyword>
<dbReference type="InterPro" id="IPR035906">
    <property type="entry name" value="MetI-like_sf"/>
</dbReference>
<comment type="subcellular location">
    <subcellularLocation>
        <location evidence="1 8">Cell membrane</location>
        <topology evidence="1 8">Multi-pass membrane protein</topology>
    </subcellularLocation>
</comment>
<evidence type="ECO:0000313" key="10">
    <source>
        <dbReference type="EMBL" id="RMQ49843.1"/>
    </source>
</evidence>
<dbReference type="Proteomes" id="UP000277236">
    <property type="component" value="Unassembled WGS sequence"/>
</dbReference>
<dbReference type="PROSITE" id="PS50928">
    <property type="entry name" value="ABC_TM1"/>
    <property type="match status" value="1"/>
</dbReference>
<dbReference type="EMBL" id="RBRE01000014">
    <property type="protein sequence ID" value="RMQ49843.1"/>
    <property type="molecule type" value="Genomic_DNA"/>
</dbReference>
<dbReference type="AlphaFoldDB" id="A0A3M4M8E1"/>
<evidence type="ECO:0000256" key="3">
    <source>
        <dbReference type="ARBA" id="ARBA00022475"/>
    </source>
</evidence>